<keyword evidence="1" id="KW-0812">Transmembrane</keyword>
<evidence type="ECO:0000313" key="2">
    <source>
        <dbReference type="EMBL" id="KAF2532407.1"/>
    </source>
</evidence>
<dbReference type="EMBL" id="QGKY02002305">
    <property type="protein sequence ID" value="KAF2532407.1"/>
    <property type="molecule type" value="Genomic_DNA"/>
</dbReference>
<keyword evidence="1" id="KW-1133">Transmembrane helix</keyword>
<reference evidence="2" key="1">
    <citation type="submission" date="2019-12" db="EMBL/GenBank/DDBJ databases">
        <title>Genome sequencing and annotation of Brassica cretica.</title>
        <authorList>
            <person name="Studholme D.J."/>
            <person name="Sarris P.F."/>
        </authorList>
    </citation>
    <scope>NUCLEOTIDE SEQUENCE</scope>
    <source>
        <strain evidence="2">PFS-102/07</strain>
        <tissue evidence="2">Leaf</tissue>
    </source>
</reference>
<accession>A0A8S9FJ87</accession>
<evidence type="ECO:0000256" key="1">
    <source>
        <dbReference type="SAM" id="Phobius"/>
    </source>
</evidence>
<keyword evidence="1" id="KW-0472">Membrane</keyword>
<sequence>MCEMLKVSMLFHRIIKDSRGPPRRQLITMILLASQLLAGLGLGVFHFTFLLI</sequence>
<name>A0A8S9FJ87_BRACR</name>
<dbReference type="AlphaFoldDB" id="A0A8S9FJ87"/>
<protein>
    <submittedName>
        <fullName evidence="2">Uncharacterized protein</fullName>
    </submittedName>
</protein>
<proteinExistence type="predicted"/>
<feature type="transmembrane region" description="Helical" evidence="1">
    <location>
        <begin position="26"/>
        <end position="49"/>
    </location>
</feature>
<gene>
    <name evidence="2" type="ORF">F2Q70_00030925</name>
</gene>
<organism evidence="2">
    <name type="scientific">Brassica cretica</name>
    <name type="common">Mustard</name>
    <dbReference type="NCBI Taxonomy" id="69181"/>
    <lineage>
        <taxon>Eukaryota</taxon>
        <taxon>Viridiplantae</taxon>
        <taxon>Streptophyta</taxon>
        <taxon>Embryophyta</taxon>
        <taxon>Tracheophyta</taxon>
        <taxon>Spermatophyta</taxon>
        <taxon>Magnoliopsida</taxon>
        <taxon>eudicotyledons</taxon>
        <taxon>Gunneridae</taxon>
        <taxon>Pentapetalae</taxon>
        <taxon>rosids</taxon>
        <taxon>malvids</taxon>
        <taxon>Brassicales</taxon>
        <taxon>Brassicaceae</taxon>
        <taxon>Brassiceae</taxon>
        <taxon>Brassica</taxon>
    </lineage>
</organism>
<comment type="caution">
    <text evidence="2">The sequence shown here is derived from an EMBL/GenBank/DDBJ whole genome shotgun (WGS) entry which is preliminary data.</text>
</comment>